<dbReference type="CDD" id="cd17076">
    <property type="entry name" value="UBX_UBXN10"/>
    <property type="match status" value="1"/>
</dbReference>
<dbReference type="SMART" id="SM00166">
    <property type="entry name" value="UBX"/>
    <property type="match status" value="1"/>
</dbReference>
<protein>
    <submittedName>
        <fullName evidence="4">UBX10 protein</fullName>
    </submittedName>
</protein>
<accession>A0A7K6A8E7</accession>
<dbReference type="PROSITE" id="PS50033">
    <property type="entry name" value="UBX"/>
    <property type="match status" value="1"/>
</dbReference>
<dbReference type="Pfam" id="PF00789">
    <property type="entry name" value="UBX"/>
    <property type="match status" value="1"/>
</dbReference>
<dbReference type="InterPro" id="IPR029071">
    <property type="entry name" value="Ubiquitin-like_domsf"/>
</dbReference>
<dbReference type="OrthoDB" id="436606at2759"/>
<feature type="compositionally biased region" description="Basic residues" evidence="1">
    <location>
        <begin position="34"/>
        <end position="46"/>
    </location>
</feature>
<sequence length="289" mass="31856">MAIAAFLDAALAQLYFPPSTAALPWASTVTMHVTRPKSAKGHRRPSFSRPQGMEACPCQVPPSPPAASPRGLVSSQRAPLTKLVFPPTQMSPEEVPELLQQVPLKTSSSLNKYRVLPSIGWKGVGSNAVEALARQTDRLEVNEGQEDTLKFSKTLPGERGSGSTLSGRDVPTEESSHMHHPPEKWERKMMQERPSMSPLSFEESHVLLAVRSPSGQRFEHHFKPSDSLLTVLAMAGQKLLADYQHCSVETMEVPRRSFSDLTKSLHECGILHKSVLCIRQDKQHNAADL</sequence>
<dbReference type="Proteomes" id="UP000550309">
    <property type="component" value="Unassembled WGS sequence"/>
</dbReference>
<evidence type="ECO:0000259" key="3">
    <source>
        <dbReference type="PROSITE" id="PS50033"/>
    </source>
</evidence>
<evidence type="ECO:0000256" key="1">
    <source>
        <dbReference type="SAM" id="MobiDB-lite"/>
    </source>
</evidence>
<feature type="non-terminal residue" evidence="4">
    <location>
        <position position="1"/>
    </location>
</feature>
<dbReference type="Gene3D" id="3.10.20.90">
    <property type="entry name" value="Phosphatidylinositol 3-kinase Catalytic Subunit, Chain A, domain 1"/>
    <property type="match status" value="1"/>
</dbReference>
<gene>
    <name evidence="4" type="primary">Ubxn10</name>
    <name evidence="4" type="ORF">ONYCOR_R11613</name>
</gene>
<feature type="region of interest" description="Disordered" evidence="1">
    <location>
        <begin position="34"/>
        <end position="72"/>
    </location>
</feature>
<feature type="chain" id="PRO_5029826421" evidence="2">
    <location>
        <begin position="23"/>
        <end position="289"/>
    </location>
</feature>
<evidence type="ECO:0000313" key="4">
    <source>
        <dbReference type="EMBL" id="NWU86141.1"/>
    </source>
</evidence>
<organism evidence="4 5">
    <name type="scientific">Onychorhynchus coronatus</name>
    <name type="common">Royal flycatcher</name>
    <dbReference type="NCBI Taxonomy" id="360224"/>
    <lineage>
        <taxon>Eukaryota</taxon>
        <taxon>Metazoa</taxon>
        <taxon>Chordata</taxon>
        <taxon>Craniata</taxon>
        <taxon>Vertebrata</taxon>
        <taxon>Euteleostomi</taxon>
        <taxon>Archelosauria</taxon>
        <taxon>Archosauria</taxon>
        <taxon>Dinosauria</taxon>
        <taxon>Saurischia</taxon>
        <taxon>Theropoda</taxon>
        <taxon>Coelurosauria</taxon>
        <taxon>Aves</taxon>
        <taxon>Neognathae</taxon>
        <taxon>Neoaves</taxon>
        <taxon>Telluraves</taxon>
        <taxon>Australaves</taxon>
        <taxon>Passeriformes</taxon>
        <taxon>Tyrannidae</taxon>
        <taxon>Onychorhynchus</taxon>
    </lineage>
</organism>
<keyword evidence="2" id="KW-0732">Signal</keyword>
<feature type="region of interest" description="Disordered" evidence="1">
    <location>
        <begin position="140"/>
        <end position="183"/>
    </location>
</feature>
<reference evidence="4 5" key="1">
    <citation type="submission" date="2019-09" db="EMBL/GenBank/DDBJ databases">
        <title>Bird 10,000 Genomes (B10K) Project - Family phase.</title>
        <authorList>
            <person name="Zhang G."/>
        </authorList>
    </citation>
    <scope>NUCLEOTIDE SEQUENCE [LARGE SCALE GENOMIC DNA]</scope>
    <source>
        <strain evidence="4">B10K-DU-028-75</strain>
        <tissue evidence="4">Mixed tissue sample</tissue>
    </source>
</reference>
<feature type="compositionally biased region" description="Basic and acidic residues" evidence="1">
    <location>
        <begin position="170"/>
        <end position="183"/>
    </location>
</feature>
<dbReference type="SUPFAM" id="SSF54236">
    <property type="entry name" value="Ubiquitin-like"/>
    <property type="match status" value="1"/>
</dbReference>
<dbReference type="EMBL" id="VZRK01000451">
    <property type="protein sequence ID" value="NWU86141.1"/>
    <property type="molecule type" value="Genomic_DNA"/>
</dbReference>
<dbReference type="InterPro" id="IPR001012">
    <property type="entry name" value="UBX_dom"/>
</dbReference>
<evidence type="ECO:0000313" key="5">
    <source>
        <dbReference type="Proteomes" id="UP000550309"/>
    </source>
</evidence>
<dbReference type="AlphaFoldDB" id="A0A7K6A8E7"/>
<name>A0A7K6A8E7_ONYCO</name>
<feature type="non-terminal residue" evidence="4">
    <location>
        <position position="289"/>
    </location>
</feature>
<evidence type="ECO:0000256" key="2">
    <source>
        <dbReference type="SAM" id="SignalP"/>
    </source>
</evidence>
<proteinExistence type="predicted"/>
<feature type="domain" description="UBX" evidence="3">
    <location>
        <begin position="201"/>
        <end position="278"/>
    </location>
</feature>
<comment type="caution">
    <text evidence="4">The sequence shown here is derived from an EMBL/GenBank/DDBJ whole genome shotgun (WGS) entry which is preliminary data.</text>
</comment>
<feature type="signal peptide" evidence="2">
    <location>
        <begin position="1"/>
        <end position="22"/>
    </location>
</feature>
<keyword evidence="5" id="KW-1185">Reference proteome</keyword>